<feature type="domain" description="GH18" evidence="11">
    <location>
        <begin position="85"/>
        <end position="450"/>
    </location>
</feature>
<evidence type="ECO:0000256" key="6">
    <source>
        <dbReference type="ARBA" id="ARBA00023326"/>
    </source>
</evidence>
<dbReference type="PROSITE" id="PS01095">
    <property type="entry name" value="GH18_1"/>
    <property type="match status" value="1"/>
</dbReference>
<organism evidence="12 13">
    <name type="scientific">Hesseltinella vesiculosa</name>
    <dbReference type="NCBI Taxonomy" id="101127"/>
    <lineage>
        <taxon>Eukaryota</taxon>
        <taxon>Fungi</taxon>
        <taxon>Fungi incertae sedis</taxon>
        <taxon>Mucoromycota</taxon>
        <taxon>Mucoromycotina</taxon>
        <taxon>Mucoromycetes</taxon>
        <taxon>Mucorales</taxon>
        <taxon>Cunninghamellaceae</taxon>
        <taxon>Hesseltinella</taxon>
    </lineage>
</organism>
<keyword evidence="10" id="KW-0732">Signal</keyword>
<dbReference type="SMART" id="SM00636">
    <property type="entry name" value="Glyco_18"/>
    <property type="match status" value="1"/>
</dbReference>
<feature type="compositionally biased region" description="Gly residues" evidence="9">
    <location>
        <begin position="65"/>
        <end position="75"/>
    </location>
</feature>
<dbReference type="PANTHER" id="PTHR11177:SF392">
    <property type="entry name" value="HAP41P"/>
    <property type="match status" value="1"/>
</dbReference>
<dbReference type="SUPFAM" id="SSF54556">
    <property type="entry name" value="Chitinase insertion domain"/>
    <property type="match status" value="1"/>
</dbReference>
<dbReference type="GO" id="GO:0006032">
    <property type="term" value="P:chitin catabolic process"/>
    <property type="evidence" value="ECO:0007669"/>
    <property type="project" value="UniProtKB-KW"/>
</dbReference>
<dbReference type="PROSITE" id="PS51910">
    <property type="entry name" value="GH18_2"/>
    <property type="match status" value="1"/>
</dbReference>
<keyword evidence="4" id="KW-0119">Carbohydrate metabolism</keyword>
<accession>A0A1X2GN55</accession>
<protein>
    <recommendedName>
        <fullName evidence="11">GH18 domain-containing protein</fullName>
    </recommendedName>
</protein>
<reference evidence="12 13" key="1">
    <citation type="submission" date="2016-07" db="EMBL/GenBank/DDBJ databases">
        <title>Pervasive Adenine N6-methylation of Active Genes in Fungi.</title>
        <authorList>
            <consortium name="DOE Joint Genome Institute"/>
            <person name="Mondo S.J."/>
            <person name="Dannebaum R.O."/>
            <person name="Kuo R.C."/>
            <person name="Labutti K."/>
            <person name="Haridas S."/>
            <person name="Kuo A."/>
            <person name="Salamov A."/>
            <person name="Ahrendt S.R."/>
            <person name="Lipzen A."/>
            <person name="Sullivan W."/>
            <person name="Andreopoulos W.B."/>
            <person name="Clum A."/>
            <person name="Lindquist E."/>
            <person name="Daum C."/>
            <person name="Ramamoorthy G.K."/>
            <person name="Gryganskyi A."/>
            <person name="Culley D."/>
            <person name="Magnuson J.K."/>
            <person name="James T.Y."/>
            <person name="O'Malley M.A."/>
            <person name="Stajich J.E."/>
            <person name="Spatafora J.W."/>
            <person name="Visel A."/>
            <person name="Grigoriev I.V."/>
        </authorList>
    </citation>
    <scope>NUCLEOTIDE SEQUENCE [LARGE SCALE GENOMIC DNA]</scope>
    <source>
        <strain evidence="12 13">NRRL 3301</strain>
    </source>
</reference>
<evidence type="ECO:0000256" key="4">
    <source>
        <dbReference type="ARBA" id="ARBA00023277"/>
    </source>
</evidence>
<dbReference type="GO" id="GO:0005576">
    <property type="term" value="C:extracellular region"/>
    <property type="evidence" value="ECO:0007669"/>
    <property type="project" value="TreeGrafter"/>
</dbReference>
<dbReference type="InterPro" id="IPR017853">
    <property type="entry name" value="GH"/>
</dbReference>
<name>A0A1X2GN55_9FUNG</name>
<dbReference type="GO" id="GO:0000272">
    <property type="term" value="P:polysaccharide catabolic process"/>
    <property type="evidence" value="ECO:0007669"/>
    <property type="project" value="UniProtKB-KW"/>
</dbReference>
<proteinExistence type="inferred from homology"/>
<dbReference type="Gene3D" id="3.10.50.10">
    <property type="match status" value="1"/>
</dbReference>
<dbReference type="AlphaFoldDB" id="A0A1X2GN55"/>
<dbReference type="EMBL" id="MCGT01000008">
    <property type="protein sequence ID" value="ORX57599.1"/>
    <property type="molecule type" value="Genomic_DNA"/>
</dbReference>
<evidence type="ECO:0000256" key="7">
    <source>
        <dbReference type="RuleBase" id="RU000489"/>
    </source>
</evidence>
<dbReference type="InterPro" id="IPR011583">
    <property type="entry name" value="Chitinase_II/V-like_cat"/>
</dbReference>
<keyword evidence="13" id="KW-1185">Reference proteome</keyword>
<evidence type="ECO:0000256" key="2">
    <source>
        <dbReference type="ARBA" id="ARBA00022801"/>
    </source>
</evidence>
<dbReference type="GO" id="GO:0008843">
    <property type="term" value="F:endochitinase activity"/>
    <property type="evidence" value="ECO:0007669"/>
    <property type="project" value="UniProtKB-EC"/>
</dbReference>
<keyword evidence="5 7" id="KW-0326">Glycosidase</keyword>
<comment type="catalytic activity">
    <reaction evidence="1">
        <text>Random endo-hydrolysis of N-acetyl-beta-D-glucosaminide (1-&gt;4)-beta-linkages in chitin and chitodextrins.</text>
        <dbReference type="EC" id="3.2.1.14"/>
    </reaction>
</comment>
<dbReference type="OrthoDB" id="76388at2759"/>
<evidence type="ECO:0000313" key="12">
    <source>
        <dbReference type="EMBL" id="ORX57599.1"/>
    </source>
</evidence>
<dbReference type="InterPro" id="IPR001579">
    <property type="entry name" value="Glyco_hydro_18_chit_AS"/>
</dbReference>
<feature type="chain" id="PRO_5010884784" description="GH18 domain-containing protein" evidence="10">
    <location>
        <begin position="23"/>
        <end position="450"/>
    </location>
</feature>
<evidence type="ECO:0000256" key="5">
    <source>
        <dbReference type="ARBA" id="ARBA00023295"/>
    </source>
</evidence>
<dbReference type="InterPro" id="IPR050314">
    <property type="entry name" value="Glycosyl_Hydrlase_18"/>
</dbReference>
<feature type="signal peptide" evidence="10">
    <location>
        <begin position="1"/>
        <end position="22"/>
    </location>
</feature>
<dbReference type="GO" id="GO:0008061">
    <property type="term" value="F:chitin binding"/>
    <property type="evidence" value="ECO:0007669"/>
    <property type="project" value="InterPro"/>
</dbReference>
<dbReference type="PANTHER" id="PTHR11177">
    <property type="entry name" value="CHITINASE"/>
    <property type="match status" value="1"/>
</dbReference>
<dbReference type="STRING" id="101127.A0A1X2GN55"/>
<evidence type="ECO:0000259" key="11">
    <source>
        <dbReference type="PROSITE" id="PS51910"/>
    </source>
</evidence>
<keyword evidence="3" id="KW-0146">Chitin degradation</keyword>
<dbReference type="SUPFAM" id="SSF51445">
    <property type="entry name" value="(Trans)glycosidases"/>
    <property type="match status" value="1"/>
</dbReference>
<dbReference type="Gene3D" id="3.20.20.80">
    <property type="entry name" value="Glycosidases"/>
    <property type="match status" value="1"/>
</dbReference>
<evidence type="ECO:0000256" key="1">
    <source>
        <dbReference type="ARBA" id="ARBA00000822"/>
    </source>
</evidence>
<dbReference type="InterPro" id="IPR001223">
    <property type="entry name" value="Glyco_hydro18_cat"/>
</dbReference>
<evidence type="ECO:0000256" key="10">
    <source>
        <dbReference type="SAM" id="SignalP"/>
    </source>
</evidence>
<keyword evidence="2 7" id="KW-0378">Hydrolase</keyword>
<feature type="region of interest" description="Disordered" evidence="9">
    <location>
        <begin position="42"/>
        <end position="82"/>
    </location>
</feature>
<gene>
    <name evidence="12" type="ORF">DM01DRAFT_1334193</name>
</gene>
<evidence type="ECO:0000313" key="13">
    <source>
        <dbReference type="Proteomes" id="UP000242146"/>
    </source>
</evidence>
<evidence type="ECO:0000256" key="8">
    <source>
        <dbReference type="RuleBase" id="RU004453"/>
    </source>
</evidence>
<evidence type="ECO:0000256" key="9">
    <source>
        <dbReference type="SAM" id="MobiDB-lite"/>
    </source>
</evidence>
<sequence length="450" mass="48158">MVQLSFKAVVATIVAAVALVDAADVMNAAGHQHRLVRRCGGKKNSTITHHHPASQGGNNGHHHGGNNGHHNGGNNGHHNGQQQGSIITAYITDWAIPSSIAWNKLDHINYAFAVPGKDGTLSQFTASQLQSVVKEAHANQKTVSLSVGGWTGSLHFSDLVLTPSSRASFAKNIVQAVNDYNLDGIDIDWEYPNSANGVACNSNNKADTANFLAFMQLLRQQLGPNKILSTAVGVQPFDDESQNPSTSLAAGWAQTVDYFNMMVYDLAGSWNPVSGANSPLAADKDDSMSVTSAVQAWSSAGIPKSKLVVGVPFYGYLAKVNQPITAATGEHVKFDTSVPQIQGDQYDTKSADPCPGATATFSGEFQYRSIVQQGVNTNSSSWTNYWDAHTSTPYAYNSKDQTFLTYDNPASLTAKAKYVAQQKLGGIMLWSLEMDDANSSLLNAIQGARH</sequence>
<comment type="similarity">
    <text evidence="8">Belongs to the glycosyl hydrolase 18 family.</text>
</comment>
<dbReference type="InterPro" id="IPR029070">
    <property type="entry name" value="Chitinase_insertion_sf"/>
</dbReference>
<evidence type="ECO:0000256" key="3">
    <source>
        <dbReference type="ARBA" id="ARBA00023024"/>
    </source>
</evidence>
<dbReference type="Proteomes" id="UP000242146">
    <property type="component" value="Unassembled WGS sequence"/>
</dbReference>
<comment type="caution">
    <text evidence="12">The sequence shown here is derived from an EMBL/GenBank/DDBJ whole genome shotgun (WGS) entry which is preliminary data.</text>
</comment>
<keyword evidence="6" id="KW-0624">Polysaccharide degradation</keyword>
<dbReference type="Pfam" id="PF00704">
    <property type="entry name" value="Glyco_hydro_18"/>
    <property type="match status" value="1"/>
</dbReference>